<evidence type="ECO:0000313" key="3">
    <source>
        <dbReference type="Proteomes" id="UP000005876"/>
    </source>
</evidence>
<evidence type="ECO:0000259" key="1">
    <source>
        <dbReference type="Pfam" id="PF00248"/>
    </source>
</evidence>
<evidence type="ECO:0000313" key="2">
    <source>
        <dbReference type="EMBL" id="AET59399.1"/>
    </source>
</evidence>
<name>G7VXF7_PAETH</name>
<dbReference type="InterPro" id="IPR036812">
    <property type="entry name" value="NAD(P)_OxRdtase_dom_sf"/>
</dbReference>
<feature type="domain" description="NADP-dependent oxidoreductase" evidence="1">
    <location>
        <begin position="20"/>
        <end position="63"/>
    </location>
</feature>
<reference key="2">
    <citation type="submission" date="2011-11" db="EMBL/GenBank/DDBJ databases">
        <authorList>
            <person name="Shin S.H."/>
            <person name="Kim S."/>
            <person name="Kim J.Y."/>
        </authorList>
    </citation>
    <scope>NUCLEOTIDE SEQUENCE</scope>
    <source>
        <strain>HPL-003</strain>
    </source>
</reference>
<dbReference type="Pfam" id="PF00248">
    <property type="entry name" value="Aldo_ket_red"/>
    <property type="match status" value="1"/>
</dbReference>
<dbReference type="InterPro" id="IPR023210">
    <property type="entry name" value="NADP_OxRdtase_dom"/>
</dbReference>
<reference evidence="2 3" key="3">
    <citation type="journal article" date="2012" name="J. Bacteriol.">
        <title>Genome Sequence of Paenibacillus terrae HPL-003, a Xylanase-Producing Bacterium Isolated from Soil Found in Forest Residue.</title>
        <authorList>
            <person name="Shin S.H."/>
            <person name="Kim S."/>
            <person name="Kim J.Y."/>
            <person name="Song H.Y."/>
            <person name="Cho S.J."/>
            <person name="Kim D.R."/>
            <person name="Lee K.I."/>
            <person name="Lim H.K."/>
            <person name="Park N.J."/>
            <person name="Hwang I.T."/>
            <person name="Yang K.S."/>
        </authorList>
    </citation>
    <scope>NUCLEOTIDE SEQUENCE [LARGE SCALE GENOMIC DNA]</scope>
    <source>
        <strain evidence="2 3">HPL-003</strain>
    </source>
</reference>
<dbReference type="SUPFAM" id="SSF51430">
    <property type="entry name" value="NAD(P)-linked oxidoreductase"/>
    <property type="match status" value="1"/>
</dbReference>
<dbReference type="KEGG" id="pta:HPL003_13230"/>
<proteinExistence type="predicted"/>
<dbReference type="STRING" id="985665.HPL003_13230"/>
<sequence length="80" mass="8588">MSQQKKSVFTWADGREVPLIGQGTWHIGEKASLRQEEMRALQLGLDLGMTLVDTAEMYAEGGAGIACTGKCSGSEYPAHS</sequence>
<dbReference type="AlphaFoldDB" id="G7VXF7"/>
<accession>G7VXF7</accession>
<dbReference type="Proteomes" id="UP000005876">
    <property type="component" value="Chromosome"/>
</dbReference>
<dbReference type="HOGENOM" id="CLU_2586455_0_0_9"/>
<dbReference type="RefSeq" id="WP_014280126.1">
    <property type="nucleotide sequence ID" value="NC_016641.1"/>
</dbReference>
<gene>
    <name evidence="2" type="ordered locus">HPL003_13230</name>
</gene>
<dbReference type="EMBL" id="CP003107">
    <property type="protein sequence ID" value="AET59399.1"/>
    <property type="molecule type" value="Genomic_DNA"/>
</dbReference>
<dbReference type="PANTHER" id="PTHR43638">
    <property type="entry name" value="OXIDOREDUCTASE, ALDO/KETO REDUCTASE FAMILY PROTEIN"/>
    <property type="match status" value="1"/>
</dbReference>
<reference evidence="3" key="1">
    <citation type="submission" date="2011-11" db="EMBL/GenBank/DDBJ databases">
        <title>Complete sequence of Paenibacillus terrae HPL-003.</title>
        <authorList>
            <person name="Shin S.H."/>
            <person name="Kim S."/>
            <person name="Kim J.Y."/>
        </authorList>
    </citation>
    <scope>NUCLEOTIDE SEQUENCE [LARGE SCALE GENOMIC DNA]</scope>
    <source>
        <strain evidence="3">HPL-003</strain>
    </source>
</reference>
<protein>
    <recommendedName>
        <fullName evidence="1">NADP-dependent oxidoreductase domain-containing protein</fullName>
    </recommendedName>
</protein>
<dbReference type="Gene3D" id="3.20.20.100">
    <property type="entry name" value="NADP-dependent oxidoreductase domain"/>
    <property type="match status" value="1"/>
</dbReference>
<dbReference type="eggNOG" id="COG0656">
    <property type="taxonomic scope" value="Bacteria"/>
</dbReference>
<organism evidence="2 3">
    <name type="scientific">Paenibacillus terrae (strain HPL-003)</name>
    <dbReference type="NCBI Taxonomy" id="985665"/>
    <lineage>
        <taxon>Bacteria</taxon>
        <taxon>Bacillati</taxon>
        <taxon>Bacillota</taxon>
        <taxon>Bacilli</taxon>
        <taxon>Bacillales</taxon>
        <taxon>Paenibacillaceae</taxon>
        <taxon>Paenibacillus</taxon>
    </lineage>
</organism>
<dbReference type="PANTHER" id="PTHR43638:SF3">
    <property type="entry name" value="ALDEHYDE REDUCTASE"/>
    <property type="match status" value="1"/>
</dbReference>